<dbReference type="EMBL" id="FTMP01000002">
    <property type="protein sequence ID" value="SIQ14403.1"/>
    <property type="molecule type" value="Genomic_DNA"/>
</dbReference>
<dbReference type="InterPro" id="IPR027417">
    <property type="entry name" value="P-loop_NTPase"/>
</dbReference>
<dbReference type="PANTHER" id="PTHR11783">
    <property type="entry name" value="SULFOTRANSFERASE SULT"/>
    <property type="match status" value="1"/>
</dbReference>
<evidence type="ECO:0000256" key="2">
    <source>
        <dbReference type="ARBA" id="ARBA00022679"/>
    </source>
</evidence>
<dbReference type="InterPro" id="IPR000863">
    <property type="entry name" value="Sulfotransferase_dom"/>
</dbReference>
<dbReference type="GO" id="GO:0008146">
    <property type="term" value="F:sulfotransferase activity"/>
    <property type="evidence" value="ECO:0007669"/>
    <property type="project" value="InterPro"/>
</dbReference>
<evidence type="ECO:0000256" key="1">
    <source>
        <dbReference type="ARBA" id="ARBA00005771"/>
    </source>
</evidence>
<comment type="similarity">
    <text evidence="1">Belongs to the sulfotransferase 1 family.</text>
</comment>
<dbReference type="RefSeq" id="WP_076425239.1">
    <property type="nucleotide sequence ID" value="NZ_FTMP01000002.1"/>
</dbReference>
<organism evidence="4 5">
    <name type="scientific">Aquipseudomonas alcaligenes</name>
    <name type="common">Pseudomonas alcaligenes</name>
    <dbReference type="NCBI Taxonomy" id="43263"/>
    <lineage>
        <taxon>Bacteria</taxon>
        <taxon>Pseudomonadati</taxon>
        <taxon>Pseudomonadota</taxon>
        <taxon>Gammaproteobacteria</taxon>
        <taxon>Pseudomonadales</taxon>
        <taxon>Pseudomonadaceae</taxon>
        <taxon>Aquipseudomonas</taxon>
    </lineage>
</organism>
<dbReference type="AlphaFoldDB" id="A0A1N6QCT2"/>
<dbReference type="Gene3D" id="3.40.50.300">
    <property type="entry name" value="P-loop containing nucleotide triphosphate hydrolases"/>
    <property type="match status" value="1"/>
</dbReference>
<protein>
    <submittedName>
        <fullName evidence="4">Sulfotransferase domain-containing protein</fullName>
    </submittedName>
</protein>
<dbReference type="Proteomes" id="UP000185841">
    <property type="component" value="Unassembled WGS sequence"/>
</dbReference>
<feature type="domain" description="Sulfotransferase" evidence="3">
    <location>
        <begin position="5"/>
        <end position="274"/>
    </location>
</feature>
<accession>A0A1N6QCT2</accession>
<proteinExistence type="inferred from homology"/>
<evidence type="ECO:0000313" key="5">
    <source>
        <dbReference type="Proteomes" id="UP000185841"/>
    </source>
</evidence>
<sequence length="277" mass="30820">MSTFIWLASYPKSGNTWVRAFLSSVKRDGGPININKLDKVTQPSTRHFLDDLLGIATADLTREEILLARPAVMSAYSRTAKGATLHKVHDAWVCNAAGQSLFPSELTQASIYIVRDPRDVAISLAHHLGKTVNYAIKQMGNPSFALSDSATKSTPNTYQPLLTWSQHVESWLDRAVPSPLLVRYEDMIADPVQQGARIARHAGLEKTMDIYAQAAQNTRFSELTKQEVQLGFQEILAPGRRFFRSGKAGGWKETLTPDQAAQIEQEHGQVMRRLGYL</sequence>
<name>A0A1N6QCT2_AQUAC</name>
<keyword evidence="2 4" id="KW-0808">Transferase</keyword>
<reference evidence="4 5" key="1">
    <citation type="submission" date="2017-01" db="EMBL/GenBank/DDBJ databases">
        <authorList>
            <person name="Mah S.A."/>
            <person name="Swanson W.J."/>
            <person name="Moy G.W."/>
            <person name="Vacquier V.D."/>
        </authorList>
    </citation>
    <scope>NUCLEOTIDE SEQUENCE [LARGE SCALE GENOMIC DNA]</scope>
    <source>
        <strain evidence="4 5">RU36E</strain>
    </source>
</reference>
<evidence type="ECO:0000259" key="3">
    <source>
        <dbReference type="Pfam" id="PF00685"/>
    </source>
</evidence>
<dbReference type="SUPFAM" id="SSF52540">
    <property type="entry name" value="P-loop containing nucleoside triphosphate hydrolases"/>
    <property type="match status" value="1"/>
</dbReference>
<dbReference type="Pfam" id="PF00685">
    <property type="entry name" value="Sulfotransfer_1"/>
    <property type="match status" value="1"/>
</dbReference>
<evidence type="ECO:0000313" key="4">
    <source>
        <dbReference type="EMBL" id="SIQ14403.1"/>
    </source>
</evidence>
<gene>
    <name evidence="4" type="ORF">SAMN05878282_102380</name>
</gene>